<evidence type="ECO:0000313" key="3">
    <source>
        <dbReference type="EMBL" id="QJG66555.1"/>
    </source>
</evidence>
<accession>A0A858U5L6</accession>
<evidence type="ECO:0000259" key="2">
    <source>
        <dbReference type="PROSITE" id="PS50965"/>
    </source>
</evidence>
<keyword evidence="1" id="KW-1133">Transmembrane helix</keyword>
<dbReference type="Proteomes" id="UP000501728">
    <property type="component" value="Chromosome"/>
</dbReference>
<keyword evidence="1" id="KW-0472">Membrane</keyword>
<dbReference type="EMBL" id="CP051480">
    <property type="protein sequence ID" value="QJG66555.1"/>
    <property type="molecule type" value="Genomic_DNA"/>
</dbReference>
<feature type="domain" description="NERD" evidence="2">
    <location>
        <begin position="40"/>
        <end position="161"/>
    </location>
</feature>
<dbReference type="RefSeq" id="WP_169580379.1">
    <property type="nucleotide sequence ID" value="NZ_CP051480.1"/>
</dbReference>
<reference evidence="3 4" key="1">
    <citation type="submission" date="2020-04" db="EMBL/GenBank/DDBJ databases">
        <title>Novel Mycoplasma species detected in Phocoena phocoena (harbor porpoise) from the USA.</title>
        <authorList>
            <person name="Volokhov D.V."/>
        </authorList>
    </citation>
    <scope>NUCLEOTIDE SEQUENCE [LARGE SCALE GENOMIC DNA]</scope>
    <source>
        <strain evidence="3 4">C264-NAS</strain>
    </source>
</reference>
<sequence>MDRVYIIGISVGLLLLIAFIIVMIVLGVFISKRNLDKAKKNDDFENSVSEEIQKLLNENRTSKWIKPSMYKNAKTKSKFELGNILVSRSSVFLFKLNYTDGGTIEGDGLEREWIIHSEKNNYTFPNAMIELENDIKNLSSILPPNVPVIGVIVFNKNTQPSIVNLPPYILCLSVDRISEEIIEIQNKLHSMLDLENIENIVNVLVEYKQ</sequence>
<organism evidence="3 4">
    <name type="scientific">Mycoplasma phocoeninasale</name>
    <dbReference type="NCBI Taxonomy" id="2726117"/>
    <lineage>
        <taxon>Bacteria</taxon>
        <taxon>Bacillati</taxon>
        <taxon>Mycoplasmatota</taxon>
        <taxon>Mollicutes</taxon>
        <taxon>Mycoplasmataceae</taxon>
        <taxon>Mycoplasma</taxon>
    </lineage>
</organism>
<dbReference type="AlphaFoldDB" id="A0A858U5L6"/>
<keyword evidence="4" id="KW-1185">Reference proteome</keyword>
<evidence type="ECO:0000313" key="4">
    <source>
        <dbReference type="Proteomes" id="UP000501728"/>
    </source>
</evidence>
<evidence type="ECO:0000256" key="1">
    <source>
        <dbReference type="SAM" id="Phobius"/>
    </source>
</evidence>
<protein>
    <recommendedName>
        <fullName evidence="2">NERD domain-containing protein</fullName>
    </recommendedName>
</protein>
<dbReference type="InterPro" id="IPR011528">
    <property type="entry name" value="NERD"/>
</dbReference>
<dbReference type="PROSITE" id="PS50965">
    <property type="entry name" value="NERD"/>
    <property type="match status" value="1"/>
</dbReference>
<name>A0A858U5L6_9MOLU</name>
<proteinExistence type="predicted"/>
<feature type="transmembrane region" description="Helical" evidence="1">
    <location>
        <begin position="6"/>
        <end position="30"/>
    </location>
</feature>
<dbReference type="KEGG" id="mphn:HGG64_02475"/>
<gene>
    <name evidence="3" type="ORF">HGG64_02475</name>
</gene>
<keyword evidence="1" id="KW-0812">Transmembrane</keyword>